<name>A0ABR8PZ95_9CLOT</name>
<sequence>MIDKANKVLETTEKGLNQKADKVREETEKFISDCEENKKRTNDRYKSFFDRWKWLDFLIIADLLVMPIIMMILAYKVFAK</sequence>
<keyword evidence="1" id="KW-1133">Transmembrane helix</keyword>
<evidence type="ECO:0000313" key="3">
    <source>
        <dbReference type="Proteomes" id="UP000627781"/>
    </source>
</evidence>
<keyword evidence="1" id="KW-0472">Membrane</keyword>
<protein>
    <submittedName>
        <fullName evidence="2">Uncharacterized protein</fullName>
    </submittedName>
</protein>
<accession>A0ABR8PZ95</accession>
<feature type="transmembrane region" description="Helical" evidence="1">
    <location>
        <begin position="54"/>
        <end position="75"/>
    </location>
</feature>
<organism evidence="2 3">
    <name type="scientific">Clostridium cibarium</name>
    <dbReference type="NCBI Taxonomy" id="2762247"/>
    <lineage>
        <taxon>Bacteria</taxon>
        <taxon>Bacillati</taxon>
        <taxon>Bacillota</taxon>
        <taxon>Clostridia</taxon>
        <taxon>Eubacteriales</taxon>
        <taxon>Clostridiaceae</taxon>
        <taxon>Clostridium</taxon>
    </lineage>
</organism>
<reference evidence="2 3" key="1">
    <citation type="submission" date="2020-08" db="EMBL/GenBank/DDBJ databases">
        <title>A Genomic Blueprint of the Chicken Gut Microbiome.</title>
        <authorList>
            <person name="Gilroy R."/>
            <person name="Ravi A."/>
            <person name="Getino M."/>
            <person name="Pursley I."/>
            <person name="Horton D.L."/>
            <person name="Alikhan N.-F."/>
            <person name="Baker D."/>
            <person name="Gharbi K."/>
            <person name="Hall N."/>
            <person name="Watson M."/>
            <person name="Adriaenssens E.M."/>
            <person name="Foster-Nyarko E."/>
            <person name="Jarju S."/>
            <person name="Secka A."/>
            <person name="Antonio M."/>
            <person name="Oren A."/>
            <person name="Chaudhuri R."/>
            <person name="La Ragione R.M."/>
            <person name="Hildebrand F."/>
            <person name="Pallen M.J."/>
        </authorList>
    </citation>
    <scope>NUCLEOTIDE SEQUENCE [LARGE SCALE GENOMIC DNA]</scope>
    <source>
        <strain evidence="2 3">Sa3CVN1</strain>
    </source>
</reference>
<keyword evidence="3" id="KW-1185">Reference proteome</keyword>
<proteinExistence type="predicted"/>
<comment type="caution">
    <text evidence="2">The sequence shown here is derived from an EMBL/GenBank/DDBJ whole genome shotgun (WGS) entry which is preliminary data.</text>
</comment>
<dbReference type="Proteomes" id="UP000627781">
    <property type="component" value="Unassembled WGS sequence"/>
</dbReference>
<keyword evidence="1" id="KW-0812">Transmembrane</keyword>
<evidence type="ECO:0000313" key="2">
    <source>
        <dbReference type="EMBL" id="MBD7913476.1"/>
    </source>
</evidence>
<gene>
    <name evidence="2" type="ORF">H9661_19170</name>
</gene>
<dbReference type="EMBL" id="JACSRA010000056">
    <property type="protein sequence ID" value="MBD7913476.1"/>
    <property type="molecule type" value="Genomic_DNA"/>
</dbReference>
<dbReference type="RefSeq" id="WP_191770390.1">
    <property type="nucleotide sequence ID" value="NZ_JACSRA010000056.1"/>
</dbReference>
<evidence type="ECO:0000256" key="1">
    <source>
        <dbReference type="SAM" id="Phobius"/>
    </source>
</evidence>